<gene>
    <name evidence="1" type="ORF">MNBD_BACTEROID06-1316</name>
</gene>
<dbReference type="PROSITE" id="PS51257">
    <property type="entry name" value="PROKAR_LIPOPROTEIN"/>
    <property type="match status" value="1"/>
</dbReference>
<evidence type="ECO:0000313" key="1">
    <source>
        <dbReference type="EMBL" id="VAW28890.1"/>
    </source>
</evidence>
<dbReference type="InterPro" id="IPR025975">
    <property type="entry name" value="Polysacc_lyase"/>
</dbReference>
<dbReference type="AlphaFoldDB" id="A0A3B0UIG7"/>
<proteinExistence type="predicted"/>
<accession>A0A3B0UIG7</accession>
<dbReference type="Gene3D" id="2.60.120.200">
    <property type="match status" value="1"/>
</dbReference>
<organism evidence="1">
    <name type="scientific">hydrothermal vent metagenome</name>
    <dbReference type="NCBI Taxonomy" id="652676"/>
    <lineage>
        <taxon>unclassified sequences</taxon>
        <taxon>metagenomes</taxon>
        <taxon>ecological metagenomes</taxon>
    </lineage>
</organism>
<name>A0A3B0UIG7_9ZZZZ</name>
<dbReference type="Pfam" id="PF14099">
    <property type="entry name" value="Polysacc_lyase"/>
    <property type="match status" value="1"/>
</dbReference>
<reference evidence="1" key="1">
    <citation type="submission" date="2018-06" db="EMBL/GenBank/DDBJ databases">
        <authorList>
            <person name="Zhirakovskaya E."/>
        </authorList>
    </citation>
    <scope>NUCLEOTIDE SEQUENCE</scope>
</reference>
<sequence>MRRIKTLILLLIIGLAACKNKEEPVQACSPEGLLDSFTTQDGIEVFIYENGDLYTIKEGSCIFELQYFNPAQLENSYQIDVNDTFLVAGSDLFPVKNNYVEDFESATAFTDLFVASIADTHLFWTHFTLQSPLVPEVEDYIALRNCILDGSCTFKDNKIELAPDPINANNQTFKFTSVAPTANMITAKASITSEINYFTQGSDVWFQADYYIESGMPFSLVDFESGFFDQSPGPRVVLRGGKLEIENKFGTKINYENTTSTKMPTNKWFTLKVHLKYSSNEDGVIEMWQNGEQLISTTGISFPFSNAIIDRLEVGISSTPEGCVMYVDNIRISETAF</sequence>
<dbReference type="EMBL" id="UOES01000478">
    <property type="protein sequence ID" value="VAW28890.1"/>
    <property type="molecule type" value="Genomic_DNA"/>
</dbReference>
<protein>
    <submittedName>
        <fullName evidence="1">Uncharacterized protein</fullName>
    </submittedName>
</protein>